<sequence length="189" mass="20857">MEYELLGPNKGYAVKLGEYSCQCGSWQVSGIPCRHAMASISHHCGKAAVKDKVSEYVHQCLTKSAYMQTYGGMIHPIPDQKRWPEVPASVLIEGQTELIDPPPRTVQPGRPKTQRKREPDEGPKGGKFGTVTCKLCSQVRHNKRTCKNKTNETSTTTSSSHHPIQQQSALEGSSSQPPPTQTQTQKDLD</sequence>
<proteinExistence type="predicted"/>
<evidence type="ECO:0000256" key="4">
    <source>
        <dbReference type="PROSITE-ProRule" id="PRU00325"/>
    </source>
</evidence>
<dbReference type="InterPro" id="IPR007527">
    <property type="entry name" value="Znf_SWIM"/>
</dbReference>
<name>A0AAE0CL08_9ROSI</name>
<comment type="caution">
    <text evidence="7">The sequence shown here is derived from an EMBL/GenBank/DDBJ whole genome shotgun (WGS) entry which is preliminary data.</text>
</comment>
<evidence type="ECO:0000256" key="3">
    <source>
        <dbReference type="ARBA" id="ARBA00022833"/>
    </source>
</evidence>
<evidence type="ECO:0000256" key="5">
    <source>
        <dbReference type="SAM" id="MobiDB-lite"/>
    </source>
</evidence>
<feature type="region of interest" description="Disordered" evidence="5">
    <location>
        <begin position="144"/>
        <end position="189"/>
    </location>
</feature>
<feature type="compositionally biased region" description="Polar residues" evidence="5">
    <location>
        <begin position="161"/>
        <end position="172"/>
    </location>
</feature>
<dbReference type="Pfam" id="PF04434">
    <property type="entry name" value="SWIM"/>
    <property type="match status" value="1"/>
</dbReference>
<evidence type="ECO:0000256" key="1">
    <source>
        <dbReference type="ARBA" id="ARBA00022723"/>
    </source>
</evidence>
<feature type="domain" description="SWIM-type" evidence="6">
    <location>
        <begin position="12"/>
        <end position="44"/>
    </location>
</feature>
<dbReference type="SMART" id="SM00575">
    <property type="entry name" value="ZnF_PMZ"/>
    <property type="match status" value="1"/>
</dbReference>
<evidence type="ECO:0000313" key="8">
    <source>
        <dbReference type="Proteomes" id="UP001280121"/>
    </source>
</evidence>
<dbReference type="EMBL" id="JANJYI010000003">
    <property type="protein sequence ID" value="KAK2655075.1"/>
    <property type="molecule type" value="Genomic_DNA"/>
</dbReference>
<protein>
    <recommendedName>
        <fullName evidence="6">SWIM-type domain-containing protein</fullName>
    </recommendedName>
</protein>
<evidence type="ECO:0000313" key="7">
    <source>
        <dbReference type="EMBL" id="KAK2655075.1"/>
    </source>
</evidence>
<dbReference type="PROSITE" id="PS50966">
    <property type="entry name" value="ZF_SWIM"/>
    <property type="match status" value="1"/>
</dbReference>
<keyword evidence="3" id="KW-0862">Zinc</keyword>
<accession>A0AAE0CL08</accession>
<dbReference type="InterPro" id="IPR006564">
    <property type="entry name" value="Znf_PMZ"/>
</dbReference>
<dbReference type="PANTHER" id="PTHR31973">
    <property type="entry name" value="POLYPROTEIN, PUTATIVE-RELATED"/>
    <property type="match status" value="1"/>
</dbReference>
<keyword evidence="2 4" id="KW-0863">Zinc-finger</keyword>
<keyword evidence="1" id="KW-0479">Metal-binding</keyword>
<dbReference type="Proteomes" id="UP001280121">
    <property type="component" value="Unassembled WGS sequence"/>
</dbReference>
<evidence type="ECO:0000259" key="6">
    <source>
        <dbReference type="PROSITE" id="PS50966"/>
    </source>
</evidence>
<keyword evidence="8" id="KW-1185">Reference proteome</keyword>
<feature type="region of interest" description="Disordered" evidence="5">
    <location>
        <begin position="94"/>
        <end position="130"/>
    </location>
</feature>
<gene>
    <name evidence="7" type="ORF">Ddye_008127</name>
</gene>
<reference evidence="7" key="1">
    <citation type="journal article" date="2023" name="Plant J.">
        <title>Genome sequences and population genomics provide insights into the demographic history, inbreeding, and mutation load of two 'living fossil' tree species of Dipteronia.</title>
        <authorList>
            <person name="Feng Y."/>
            <person name="Comes H.P."/>
            <person name="Chen J."/>
            <person name="Zhu S."/>
            <person name="Lu R."/>
            <person name="Zhang X."/>
            <person name="Li P."/>
            <person name="Qiu J."/>
            <person name="Olsen K.M."/>
            <person name="Qiu Y."/>
        </authorList>
    </citation>
    <scope>NUCLEOTIDE SEQUENCE</scope>
    <source>
        <strain evidence="7">KIB01</strain>
    </source>
</reference>
<dbReference type="AlphaFoldDB" id="A0AAE0CL08"/>
<dbReference type="GO" id="GO:0008270">
    <property type="term" value="F:zinc ion binding"/>
    <property type="evidence" value="ECO:0007669"/>
    <property type="project" value="UniProtKB-KW"/>
</dbReference>
<evidence type="ECO:0000256" key="2">
    <source>
        <dbReference type="ARBA" id="ARBA00022771"/>
    </source>
</evidence>
<organism evidence="7 8">
    <name type="scientific">Dipteronia dyeriana</name>
    <dbReference type="NCBI Taxonomy" id="168575"/>
    <lineage>
        <taxon>Eukaryota</taxon>
        <taxon>Viridiplantae</taxon>
        <taxon>Streptophyta</taxon>
        <taxon>Embryophyta</taxon>
        <taxon>Tracheophyta</taxon>
        <taxon>Spermatophyta</taxon>
        <taxon>Magnoliopsida</taxon>
        <taxon>eudicotyledons</taxon>
        <taxon>Gunneridae</taxon>
        <taxon>Pentapetalae</taxon>
        <taxon>rosids</taxon>
        <taxon>malvids</taxon>
        <taxon>Sapindales</taxon>
        <taxon>Sapindaceae</taxon>
        <taxon>Hippocastanoideae</taxon>
        <taxon>Acereae</taxon>
        <taxon>Dipteronia</taxon>
    </lineage>
</organism>
<dbReference type="PANTHER" id="PTHR31973:SF187">
    <property type="entry name" value="MUTATOR TRANSPOSASE MUDRA PROTEIN"/>
    <property type="match status" value="1"/>
</dbReference>